<dbReference type="GO" id="GO:0016020">
    <property type="term" value="C:membrane"/>
    <property type="evidence" value="ECO:0007669"/>
    <property type="project" value="TreeGrafter"/>
</dbReference>
<feature type="domain" description="GED" evidence="14">
    <location>
        <begin position="526"/>
        <end position="617"/>
    </location>
</feature>
<dbReference type="PRINTS" id="PR00195">
    <property type="entry name" value="DYNAMIN"/>
</dbReference>
<evidence type="ECO:0000313" key="17">
    <source>
        <dbReference type="Proteomes" id="UP000501690"/>
    </source>
</evidence>
<dbReference type="Gramene" id="Vigun02g018600.3.v1.2">
    <property type="protein sequence ID" value="Vigun02g018600.3.v1.2"/>
    <property type="gene ID" value="Vigun02g018600.v1.2"/>
</dbReference>
<dbReference type="InterPro" id="IPR020850">
    <property type="entry name" value="GED_dom"/>
</dbReference>
<keyword evidence="17" id="KW-1185">Reference proteome</keyword>
<comment type="subcellular location">
    <subcellularLocation>
        <location evidence="10">Cytoplasm</location>
        <location evidence="10">Cytoskeleton</location>
        <location evidence="10">Phragmoplast</location>
    </subcellularLocation>
</comment>
<dbReference type="FunFam" id="3.40.50.300:FF:000228">
    <property type="entry name" value="dynamin-related protein 1E"/>
    <property type="match status" value="1"/>
</dbReference>
<keyword evidence="5" id="KW-0378">Hydrolase</keyword>
<dbReference type="PROSITE" id="PS51718">
    <property type="entry name" value="G_DYNAMIN_2"/>
    <property type="match status" value="1"/>
</dbReference>
<keyword evidence="2" id="KW-0132">Cell division</keyword>
<dbReference type="GO" id="GO:0009524">
    <property type="term" value="C:phragmoplast"/>
    <property type="evidence" value="ECO:0007669"/>
    <property type="project" value="UniProtKB-SubCell"/>
</dbReference>
<evidence type="ECO:0000256" key="9">
    <source>
        <dbReference type="ARBA" id="ARBA00023306"/>
    </source>
</evidence>
<dbReference type="SUPFAM" id="SSF52540">
    <property type="entry name" value="P-loop containing nucleoside triphosphate hydrolases"/>
    <property type="match status" value="1"/>
</dbReference>
<keyword evidence="4 12" id="KW-0547">Nucleotide-binding</keyword>
<accession>A0A4D6LM04</accession>
<comment type="subunit">
    <text evidence="11">Forms homodimer and may homooligomerize and heterooligomerize to form the phragmoplastin complex. Binds to PHIP1.</text>
</comment>
<dbReference type="PROSITE" id="PS51388">
    <property type="entry name" value="GED"/>
    <property type="match status" value="1"/>
</dbReference>
<reference evidence="16 17" key="1">
    <citation type="submission" date="2019-04" db="EMBL/GenBank/DDBJ databases">
        <title>An improved genome assembly and genetic linkage map for asparagus bean, Vigna unguiculata ssp. sesquipedialis.</title>
        <authorList>
            <person name="Xia Q."/>
            <person name="Zhang R."/>
            <person name="Dong Y."/>
        </authorList>
    </citation>
    <scope>NUCLEOTIDE SEQUENCE [LARGE SCALE GENOMIC DNA]</scope>
    <source>
        <tissue evidence="16">Leaf</tissue>
    </source>
</reference>
<evidence type="ECO:0000256" key="13">
    <source>
        <dbReference type="SAM" id="MobiDB-lite"/>
    </source>
</evidence>
<proteinExistence type="inferred from homology"/>
<dbReference type="InterPro" id="IPR030381">
    <property type="entry name" value="G_DYNAMIN_dom"/>
</dbReference>
<dbReference type="InterPro" id="IPR000375">
    <property type="entry name" value="Dynamin_stalk"/>
</dbReference>
<keyword evidence="1" id="KW-0963">Cytoplasm</keyword>
<evidence type="ECO:0000256" key="7">
    <source>
        <dbReference type="ARBA" id="ARBA00023175"/>
    </source>
</evidence>
<dbReference type="InterPro" id="IPR003130">
    <property type="entry name" value="GED"/>
</dbReference>
<dbReference type="AlphaFoldDB" id="A0A4D6LM04"/>
<dbReference type="GO" id="GO:0005874">
    <property type="term" value="C:microtubule"/>
    <property type="evidence" value="ECO:0007669"/>
    <property type="project" value="UniProtKB-KW"/>
</dbReference>
<evidence type="ECO:0000256" key="8">
    <source>
        <dbReference type="ARBA" id="ARBA00023212"/>
    </source>
</evidence>
<comment type="similarity">
    <text evidence="12">Belongs to the TRAFAC class dynamin-like GTPase superfamily. Dynamin/Fzo/YdjA family.</text>
</comment>
<dbReference type="Proteomes" id="UP000501690">
    <property type="component" value="Linkage Group LG4"/>
</dbReference>
<sequence>MATMTSLIGLINKIQRACTVLGDHGGEGMSLWEALPTVAVVGGQSSGKSSVLESVVGRDFLPRGSGIVTRRPLVLQLHKTEDGKQEYAEFLHQPRKRFSDFAAVRQEISDETDRITGKTKAISNVPIQLSIYSPNVVNLTLIDLPGLTKVAVEGQSDSIVQDIENMVRSYIEKPNCIILAISPANQDIATSDAIKISREVDPSGERTFGVLTKLDLMDKGTNAVEVLEGRQYRLQHPWVGIVNRSQADINKNVDMIVARKKEREYFETSPEYGHLAHKMGAEYLARLLSQHLELVIRQKIPSIIALIKKAIDELNAELDRIGRPIAVDSGAKLYTILQMCRAFDKVFKEHLDGGRPGGDRIYGVFDHQLPAALKKLPFNRHLSVKNVERVVTEADGYQPHLIAPEQGYRRLIEGSIGYFKGPAEASVDAVHLILKELVRKSISETEELKRFPTLQADIAAAANDALERFREESRRTVIRMVDMESGYLTVEFFRKMHLEPEKDSDPKNPNRSTPKPNVDTHSDSHLSKIGSNVNGYINMVCDSLKHSIPKAVVHCQVREAKRSLLNQFYVQVGKREKDQLGALLDEDPALMEKRSQLAKRLELYKQAMDDIDSVAWK</sequence>
<keyword evidence="9" id="KW-0131">Cell cycle</keyword>
<evidence type="ECO:0000259" key="15">
    <source>
        <dbReference type="PROSITE" id="PS51718"/>
    </source>
</evidence>
<keyword evidence="6 12" id="KW-0342">GTP-binding</keyword>
<evidence type="ECO:0000256" key="3">
    <source>
        <dbReference type="ARBA" id="ARBA00022701"/>
    </source>
</evidence>
<feature type="region of interest" description="Disordered" evidence="13">
    <location>
        <begin position="499"/>
        <end position="525"/>
    </location>
</feature>
<dbReference type="InterPro" id="IPR045063">
    <property type="entry name" value="Dynamin_N"/>
</dbReference>
<evidence type="ECO:0000256" key="12">
    <source>
        <dbReference type="RuleBase" id="RU003932"/>
    </source>
</evidence>
<name>A0A4D6LM04_VIGUN</name>
<feature type="compositionally biased region" description="Basic and acidic residues" evidence="13">
    <location>
        <begin position="499"/>
        <end position="508"/>
    </location>
</feature>
<dbReference type="Pfam" id="PF01031">
    <property type="entry name" value="Dynamin_M"/>
    <property type="match status" value="1"/>
</dbReference>
<evidence type="ECO:0000313" key="16">
    <source>
        <dbReference type="EMBL" id="QCD89533.1"/>
    </source>
</evidence>
<organism evidence="16 17">
    <name type="scientific">Vigna unguiculata</name>
    <name type="common">Cowpea</name>
    <dbReference type="NCBI Taxonomy" id="3917"/>
    <lineage>
        <taxon>Eukaryota</taxon>
        <taxon>Viridiplantae</taxon>
        <taxon>Streptophyta</taxon>
        <taxon>Embryophyta</taxon>
        <taxon>Tracheophyta</taxon>
        <taxon>Spermatophyta</taxon>
        <taxon>Magnoliopsida</taxon>
        <taxon>eudicotyledons</taxon>
        <taxon>Gunneridae</taxon>
        <taxon>Pentapetalae</taxon>
        <taxon>rosids</taxon>
        <taxon>fabids</taxon>
        <taxon>Fabales</taxon>
        <taxon>Fabaceae</taxon>
        <taxon>Papilionoideae</taxon>
        <taxon>50 kb inversion clade</taxon>
        <taxon>NPAAA clade</taxon>
        <taxon>indigoferoid/millettioid clade</taxon>
        <taxon>Phaseoleae</taxon>
        <taxon>Vigna</taxon>
    </lineage>
</organism>
<keyword evidence="8" id="KW-0206">Cytoskeleton</keyword>
<dbReference type="GO" id="GO:0005525">
    <property type="term" value="F:GTP binding"/>
    <property type="evidence" value="ECO:0007669"/>
    <property type="project" value="UniProtKB-KW"/>
</dbReference>
<dbReference type="SMART" id="SM00053">
    <property type="entry name" value="DYNc"/>
    <property type="match status" value="1"/>
</dbReference>
<gene>
    <name evidence="16" type="ORF">DEO72_LG4g479</name>
</gene>
<dbReference type="GO" id="GO:0003924">
    <property type="term" value="F:GTPase activity"/>
    <property type="evidence" value="ECO:0007669"/>
    <property type="project" value="InterPro"/>
</dbReference>
<evidence type="ECO:0000256" key="11">
    <source>
        <dbReference type="ARBA" id="ARBA00065858"/>
    </source>
</evidence>
<evidence type="ECO:0000256" key="6">
    <source>
        <dbReference type="ARBA" id="ARBA00023134"/>
    </source>
</evidence>
<dbReference type="InterPro" id="IPR001401">
    <property type="entry name" value="Dynamin_GTPase"/>
</dbReference>
<dbReference type="GO" id="GO:0008017">
    <property type="term" value="F:microtubule binding"/>
    <property type="evidence" value="ECO:0007669"/>
    <property type="project" value="TreeGrafter"/>
</dbReference>
<evidence type="ECO:0000256" key="2">
    <source>
        <dbReference type="ARBA" id="ARBA00022618"/>
    </source>
</evidence>
<dbReference type="EMBL" id="CP039348">
    <property type="protein sequence ID" value="QCD89533.1"/>
    <property type="molecule type" value="Genomic_DNA"/>
</dbReference>
<protein>
    <submittedName>
        <fullName evidence="16">Dynamin GTPase</fullName>
    </submittedName>
</protein>
<dbReference type="PANTHER" id="PTHR11566:SF80">
    <property type="entry name" value="PHRAGMOPLASTIN DRP1C"/>
    <property type="match status" value="1"/>
</dbReference>
<dbReference type="Gene3D" id="1.20.120.1240">
    <property type="entry name" value="Dynamin, middle domain"/>
    <property type="match status" value="1"/>
</dbReference>
<evidence type="ECO:0000256" key="10">
    <source>
        <dbReference type="ARBA" id="ARBA00060413"/>
    </source>
</evidence>
<keyword evidence="7" id="KW-0505">Motor protein</keyword>
<feature type="domain" description="Dynamin-type G" evidence="15">
    <location>
        <begin position="32"/>
        <end position="301"/>
    </location>
</feature>
<dbReference type="InterPro" id="IPR019762">
    <property type="entry name" value="Dynamin_GTPase_CS"/>
</dbReference>
<dbReference type="Gene3D" id="3.40.50.300">
    <property type="entry name" value="P-loop containing nucleotide triphosphate hydrolases"/>
    <property type="match status" value="1"/>
</dbReference>
<dbReference type="PROSITE" id="PS00410">
    <property type="entry name" value="G_DYNAMIN_1"/>
    <property type="match status" value="1"/>
</dbReference>
<dbReference type="SMART" id="SM00302">
    <property type="entry name" value="GED"/>
    <property type="match status" value="1"/>
</dbReference>
<evidence type="ECO:0000256" key="4">
    <source>
        <dbReference type="ARBA" id="ARBA00022741"/>
    </source>
</evidence>
<dbReference type="InterPro" id="IPR027417">
    <property type="entry name" value="P-loop_NTPase"/>
</dbReference>
<evidence type="ECO:0000256" key="5">
    <source>
        <dbReference type="ARBA" id="ARBA00022801"/>
    </source>
</evidence>
<evidence type="ECO:0000256" key="1">
    <source>
        <dbReference type="ARBA" id="ARBA00022490"/>
    </source>
</evidence>
<dbReference type="InterPro" id="IPR022812">
    <property type="entry name" value="Dynamin"/>
</dbReference>
<dbReference type="OrthoDB" id="5061070at2759"/>
<dbReference type="Pfam" id="PF00350">
    <property type="entry name" value="Dynamin_N"/>
    <property type="match status" value="1"/>
</dbReference>
<dbReference type="FunFam" id="1.20.120.1240:FF:000009">
    <property type="entry name" value="Dynamin-related protein 1C"/>
    <property type="match status" value="1"/>
</dbReference>
<dbReference type="GO" id="GO:0051301">
    <property type="term" value="P:cell division"/>
    <property type="evidence" value="ECO:0007669"/>
    <property type="project" value="UniProtKB-KW"/>
</dbReference>
<evidence type="ECO:0000259" key="14">
    <source>
        <dbReference type="PROSITE" id="PS51388"/>
    </source>
</evidence>
<dbReference type="Pfam" id="PF02212">
    <property type="entry name" value="GED"/>
    <property type="match status" value="1"/>
</dbReference>
<keyword evidence="3" id="KW-0493">Microtubule</keyword>
<dbReference type="CDD" id="cd08771">
    <property type="entry name" value="DLP_1"/>
    <property type="match status" value="1"/>
</dbReference>
<dbReference type="PANTHER" id="PTHR11566">
    <property type="entry name" value="DYNAMIN"/>
    <property type="match status" value="1"/>
</dbReference>